<proteinExistence type="predicted"/>
<evidence type="ECO:0000313" key="1">
    <source>
        <dbReference type="EnsemblPlants" id="AUR62017002-RA:cds"/>
    </source>
</evidence>
<protein>
    <submittedName>
        <fullName evidence="1">Uncharacterized protein</fullName>
    </submittedName>
</protein>
<reference evidence="1" key="1">
    <citation type="journal article" date="2017" name="Nature">
        <title>The genome of Chenopodium quinoa.</title>
        <authorList>
            <person name="Jarvis D.E."/>
            <person name="Ho Y.S."/>
            <person name="Lightfoot D.J."/>
            <person name="Schmoeckel S.M."/>
            <person name="Li B."/>
            <person name="Borm T.J.A."/>
            <person name="Ohyanagi H."/>
            <person name="Mineta K."/>
            <person name="Michell C.T."/>
            <person name="Saber N."/>
            <person name="Kharbatia N.M."/>
            <person name="Rupper R.R."/>
            <person name="Sharp A.R."/>
            <person name="Dally N."/>
            <person name="Boughton B.A."/>
            <person name="Woo Y.H."/>
            <person name="Gao G."/>
            <person name="Schijlen E.G.W.M."/>
            <person name="Guo X."/>
            <person name="Momin A.A."/>
            <person name="Negrao S."/>
            <person name="Al-Babili S."/>
            <person name="Gehring C."/>
            <person name="Roessner U."/>
            <person name="Jung C."/>
            <person name="Murphy K."/>
            <person name="Arold S.T."/>
            <person name="Gojobori T."/>
            <person name="van der Linden C.G."/>
            <person name="van Loo E.N."/>
            <person name="Jellen E.N."/>
            <person name="Maughan P.J."/>
            <person name="Tester M."/>
        </authorList>
    </citation>
    <scope>NUCLEOTIDE SEQUENCE [LARGE SCALE GENOMIC DNA]</scope>
    <source>
        <strain evidence="1">cv. PI 614886</strain>
    </source>
</reference>
<reference evidence="1" key="2">
    <citation type="submission" date="2021-03" db="UniProtKB">
        <authorList>
            <consortium name="EnsemblPlants"/>
        </authorList>
    </citation>
    <scope>IDENTIFICATION</scope>
</reference>
<dbReference type="OMA" id="MKNQACE"/>
<dbReference type="Gramene" id="AUR62017002-RA">
    <property type="protein sequence ID" value="AUR62017002-RA:cds"/>
    <property type="gene ID" value="AUR62017002"/>
</dbReference>
<organism evidence="1 2">
    <name type="scientific">Chenopodium quinoa</name>
    <name type="common">Quinoa</name>
    <dbReference type="NCBI Taxonomy" id="63459"/>
    <lineage>
        <taxon>Eukaryota</taxon>
        <taxon>Viridiplantae</taxon>
        <taxon>Streptophyta</taxon>
        <taxon>Embryophyta</taxon>
        <taxon>Tracheophyta</taxon>
        <taxon>Spermatophyta</taxon>
        <taxon>Magnoliopsida</taxon>
        <taxon>eudicotyledons</taxon>
        <taxon>Gunneridae</taxon>
        <taxon>Pentapetalae</taxon>
        <taxon>Caryophyllales</taxon>
        <taxon>Chenopodiaceae</taxon>
        <taxon>Chenopodioideae</taxon>
        <taxon>Atripliceae</taxon>
        <taxon>Chenopodium</taxon>
    </lineage>
</organism>
<name>A0A803LPX3_CHEQI</name>
<keyword evidence="2" id="KW-1185">Reference proteome</keyword>
<dbReference type="PANTHER" id="PTHR11439">
    <property type="entry name" value="GAG-POL-RELATED RETROTRANSPOSON"/>
    <property type="match status" value="1"/>
</dbReference>
<dbReference type="CDD" id="cd09272">
    <property type="entry name" value="RNase_HI_RT_Ty1"/>
    <property type="match status" value="1"/>
</dbReference>
<sequence>MSNAASEITWLVRLLEEIGVQGLKSITLNCDNQSATYIAKNPVFHYKTKHLEIDCHFTRDKVMEGLISLSYLPTKVQLADLFTEALPSAQFNEHLSKLGMLQSASSLWGV</sequence>
<dbReference type="EnsemblPlants" id="AUR62017002-RA">
    <property type="protein sequence ID" value="AUR62017002-RA:cds"/>
    <property type="gene ID" value="AUR62017002"/>
</dbReference>
<dbReference type="PANTHER" id="PTHR11439:SF498">
    <property type="entry name" value="DNAK FAMILY PROTEIN"/>
    <property type="match status" value="1"/>
</dbReference>
<dbReference type="Proteomes" id="UP000596660">
    <property type="component" value="Unplaced"/>
</dbReference>
<evidence type="ECO:0000313" key="2">
    <source>
        <dbReference type="Proteomes" id="UP000596660"/>
    </source>
</evidence>
<accession>A0A803LPX3</accession>
<dbReference type="AlphaFoldDB" id="A0A803LPX3"/>